<accession>A0A1D2V8P5</accession>
<gene>
    <name evidence="2" type="ORF">ASCRUDRAFT_83199</name>
</gene>
<keyword evidence="3" id="KW-1185">Reference proteome</keyword>
<organism evidence="2 3">
    <name type="scientific">Ascoidea rubescens DSM 1968</name>
    <dbReference type="NCBI Taxonomy" id="1344418"/>
    <lineage>
        <taxon>Eukaryota</taxon>
        <taxon>Fungi</taxon>
        <taxon>Dikarya</taxon>
        <taxon>Ascomycota</taxon>
        <taxon>Saccharomycotina</taxon>
        <taxon>Saccharomycetes</taxon>
        <taxon>Ascoideaceae</taxon>
        <taxon>Ascoidea</taxon>
    </lineage>
</organism>
<keyword evidence="1" id="KW-0732">Signal</keyword>
<feature type="chain" id="PRO_5008910346" evidence="1">
    <location>
        <begin position="19"/>
        <end position="58"/>
    </location>
</feature>
<feature type="signal peptide" evidence="1">
    <location>
        <begin position="1"/>
        <end position="18"/>
    </location>
</feature>
<dbReference type="EMBL" id="KV454510">
    <property type="protein sequence ID" value="ODV57813.1"/>
    <property type="molecule type" value="Genomic_DNA"/>
</dbReference>
<evidence type="ECO:0000256" key="1">
    <source>
        <dbReference type="SAM" id="SignalP"/>
    </source>
</evidence>
<reference evidence="3" key="1">
    <citation type="submission" date="2016-05" db="EMBL/GenBank/DDBJ databases">
        <title>Comparative genomics of biotechnologically important yeasts.</title>
        <authorList>
            <consortium name="DOE Joint Genome Institute"/>
            <person name="Riley R."/>
            <person name="Haridas S."/>
            <person name="Wolfe K.H."/>
            <person name="Lopes M.R."/>
            <person name="Hittinger C.T."/>
            <person name="Goker M."/>
            <person name="Salamov A."/>
            <person name="Wisecaver J."/>
            <person name="Long T.M."/>
            <person name="Aerts A.L."/>
            <person name="Barry K."/>
            <person name="Choi C."/>
            <person name="Clum A."/>
            <person name="Coughlan A.Y."/>
            <person name="Deshpande S."/>
            <person name="Douglass A.P."/>
            <person name="Hanson S.J."/>
            <person name="Klenk H.-P."/>
            <person name="Labutti K."/>
            <person name="Lapidus A."/>
            <person name="Lindquist E."/>
            <person name="Lipzen A."/>
            <person name="Meier-Kolthoff J.P."/>
            <person name="Ohm R.A."/>
            <person name="Otillar R.P."/>
            <person name="Pangilinan J."/>
            <person name="Peng Y."/>
            <person name="Rokas A."/>
            <person name="Rosa C.A."/>
            <person name="Scheuner C."/>
            <person name="Sibirny A.A."/>
            <person name="Slot J.C."/>
            <person name="Stielow J.B."/>
            <person name="Sun H."/>
            <person name="Kurtzman C.P."/>
            <person name="Blackwell M."/>
            <person name="Grigoriev I.V."/>
            <person name="Jeffries T.W."/>
        </authorList>
    </citation>
    <scope>NUCLEOTIDE SEQUENCE [LARGE SCALE GENOMIC DNA]</scope>
    <source>
        <strain evidence="3">DSM 1968</strain>
    </source>
</reference>
<protein>
    <submittedName>
        <fullName evidence="2">Uncharacterized protein</fullName>
    </submittedName>
</protein>
<evidence type="ECO:0000313" key="2">
    <source>
        <dbReference type="EMBL" id="ODV57813.1"/>
    </source>
</evidence>
<dbReference type="InParanoid" id="A0A1D2V8P5"/>
<dbReference type="AlphaFoldDB" id="A0A1D2V8P5"/>
<sequence>MDAANFTICALVLNVIAAQVGPLVETSIEKSGIVGDNFDLVKVRVAVNFISQAWVAAD</sequence>
<dbReference type="GeneID" id="30968467"/>
<evidence type="ECO:0000313" key="3">
    <source>
        <dbReference type="Proteomes" id="UP000095038"/>
    </source>
</evidence>
<dbReference type="Proteomes" id="UP000095038">
    <property type="component" value="Unassembled WGS sequence"/>
</dbReference>
<dbReference type="RefSeq" id="XP_020044120.1">
    <property type="nucleotide sequence ID" value="XM_020194831.1"/>
</dbReference>
<name>A0A1D2V8P5_9ASCO</name>
<proteinExistence type="predicted"/>